<feature type="signal peptide" evidence="1">
    <location>
        <begin position="1"/>
        <end position="16"/>
    </location>
</feature>
<evidence type="ECO:0000313" key="3">
    <source>
        <dbReference type="Proteomes" id="UP000601435"/>
    </source>
</evidence>
<protein>
    <submittedName>
        <fullName evidence="2">Uncharacterized protein</fullName>
    </submittedName>
</protein>
<comment type="caution">
    <text evidence="2">The sequence shown here is derived from an EMBL/GenBank/DDBJ whole genome shotgun (WGS) entry which is preliminary data.</text>
</comment>
<keyword evidence="1" id="KW-0732">Signal</keyword>
<proteinExistence type="predicted"/>
<feature type="chain" id="PRO_5032376929" evidence="1">
    <location>
        <begin position="17"/>
        <end position="101"/>
    </location>
</feature>
<reference evidence="2" key="1">
    <citation type="submission" date="2021-02" db="EMBL/GenBank/DDBJ databases">
        <authorList>
            <person name="Dougan E. K."/>
            <person name="Rhodes N."/>
            <person name="Thang M."/>
            <person name="Chan C."/>
        </authorList>
    </citation>
    <scope>NUCLEOTIDE SEQUENCE</scope>
</reference>
<dbReference type="Proteomes" id="UP000601435">
    <property type="component" value="Unassembled WGS sequence"/>
</dbReference>
<keyword evidence="3" id="KW-1185">Reference proteome</keyword>
<evidence type="ECO:0000256" key="1">
    <source>
        <dbReference type="SAM" id="SignalP"/>
    </source>
</evidence>
<dbReference type="EMBL" id="CAJNJA010040534">
    <property type="protein sequence ID" value="CAE7766890.1"/>
    <property type="molecule type" value="Genomic_DNA"/>
</dbReference>
<evidence type="ECO:0000313" key="2">
    <source>
        <dbReference type="EMBL" id="CAE7766890.1"/>
    </source>
</evidence>
<organism evidence="2 3">
    <name type="scientific">Symbiodinium necroappetens</name>
    <dbReference type="NCBI Taxonomy" id="1628268"/>
    <lineage>
        <taxon>Eukaryota</taxon>
        <taxon>Sar</taxon>
        <taxon>Alveolata</taxon>
        <taxon>Dinophyceae</taxon>
        <taxon>Suessiales</taxon>
        <taxon>Symbiodiniaceae</taxon>
        <taxon>Symbiodinium</taxon>
    </lineage>
</organism>
<dbReference type="AlphaFoldDB" id="A0A812YDP2"/>
<gene>
    <name evidence="2" type="ORF">SNEC2469_LOCUS22372</name>
</gene>
<sequence>MDILTAFGFLVFLTSSFLKMDISRGYTDPSGRHRRVGGKDLTATGVYPATFAMNVAGLLDNHFKTMKPKPMVDELEMELVDDSCDESSDSGLENLVGNISM</sequence>
<dbReference type="OrthoDB" id="427268at2759"/>
<name>A0A812YDP2_9DINO</name>
<accession>A0A812YDP2</accession>